<evidence type="ECO:0000256" key="1">
    <source>
        <dbReference type="SAM" id="MobiDB-lite"/>
    </source>
</evidence>
<sequence>MVLSRDTEGNGYSPFATYSNARYAPAYSDEVGEVYPLPEKLEQDEELRELYADGIPDSAVPGPGAPPARLTRPARAGPPTPAVPPLIPR</sequence>
<organism evidence="2 3">
    <name type="scientific">Streptomyces griseoflavus Tu4000</name>
    <dbReference type="NCBI Taxonomy" id="467200"/>
    <lineage>
        <taxon>Bacteria</taxon>
        <taxon>Bacillati</taxon>
        <taxon>Actinomycetota</taxon>
        <taxon>Actinomycetes</taxon>
        <taxon>Kitasatosporales</taxon>
        <taxon>Streptomycetaceae</taxon>
        <taxon>Streptomyces</taxon>
    </lineage>
</organism>
<evidence type="ECO:0000313" key="3">
    <source>
        <dbReference type="Proteomes" id="UP000002968"/>
    </source>
</evidence>
<keyword evidence="3" id="KW-1185">Reference proteome</keyword>
<feature type="region of interest" description="Disordered" evidence="1">
    <location>
        <begin position="54"/>
        <end position="89"/>
    </location>
</feature>
<protein>
    <submittedName>
        <fullName evidence="2">Uncharacterized protein</fullName>
    </submittedName>
</protein>
<reference evidence="2" key="1">
    <citation type="submission" date="2009-02" db="EMBL/GenBank/DDBJ databases">
        <title>Annotation of Streptomyces griseoflavus strain Tu4000.</title>
        <authorList>
            <consortium name="The Broad Institute Genome Sequencing Platform"/>
            <consortium name="Broad Institute Microbial Sequencing Center"/>
            <person name="Fischbach M."/>
            <person name="Godfrey P."/>
            <person name="Ward D."/>
            <person name="Young S."/>
            <person name="Zeng Q."/>
            <person name="Koehrsen M."/>
            <person name="Alvarado L."/>
            <person name="Berlin A.M."/>
            <person name="Bochicchio J."/>
            <person name="Borenstein D."/>
            <person name="Chapman S.B."/>
            <person name="Chen Z."/>
            <person name="Engels R."/>
            <person name="Freedman E."/>
            <person name="Gellesch M."/>
            <person name="Goldberg J."/>
            <person name="Griggs A."/>
            <person name="Gujja S."/>
            <person name="Heilman E.R."/>
            <person name="Heiman D.I."/>
            <person name="Hepburn T.A."/>
            <person name="Howarth C."/>
            <person name="Jen D."/>
            <person name="Larson L."/>
            <person name="Lewis B."/>
            <person name="Mehta T."/>
            <person name="Park D."/>
            <person name="Pearson M."/>
            <person name="Richards J."/>
            <person name="Roberts A."/>
            <person name="Saif S."/>
            <person name="Shea T.D."/>
            <person name="Shenoy N."/>
            <person name="Sisk P."/>
            <person name="Stolte C."/>
            <person name="Sykes S.N."/>
            <person name="Thomson T."/>
            <person name="Walk T."/>
            <person name="White J."/>
            <person name="Yandava C."/>
            <person name="Straight P."/>
            <person name="Clardy J."/>
            <person name="Hung D."/>
            <person name="Kolter R."/>
            <person name="Mekalanos J."/>
            <person name="Walker S."/>
            <person name="Walsh C.T."/>
            <person name="Wieland-Brown L.C."/>
            <person name="Haas B."/>
            <person name="Nusbaum C."/>
            <person name="Birren B."/>
        </authorList>
    </citation>
    <scope>NUCLEOTIDE SEQUENCE [LARGE SCALE GENOMIC DNA]</scope>
    <source>
        <strain evidence="2">Tu4000</strain>
    </source>
</reference>
<proteinExistence type="predicted"/>
<dbReference type="AlphaFoldDB" id="D9XYH0"/>
<gene>
    <name evidence="2" type="ORF">SSRG_00004</name>
</gene>
<name>D9XYH0_9ACTN</name>
<dbReference type="HOGENOM" id="CLU_2453329_0_0_11"/>
<dbReference type="Proteomes" id="UP000002968">
    <property type="component" value="Unassembled WGS sequence"/>
</dbReference>
<dbReference type="eggNOG" id="ENOG5031SR2">
    <property type="taxonomic scope" value="Bacteria"/>
</dbReference>
<accession>D9XYH0</accession>
<evidence type="ECO:0000313" key="2">
    <source>
        <dbReference type="EMBL" id="EFL37200.1"/>
    </source>
</evidence>
<feature type="compositionally biased region" description="Pro residues" evidence="1">
    <location>
        <begin position="76"/>
        <end position="89"/>
    </location>
</feature>
<dbReference type="EMBL" id="GG657758">
    <property type="protein sequence ID" value="EFL37200.1"/>
    <property type="molecule type" value="Genomic_DNA"/>
</dbReference>